<accession>A0A5E7U1D1</accession>
<dbReference type="RefSeq" id="WP_150786570.1">
    <property type="nucleotide sequence ID" value="NZ_CABVJF010000010.1"/>
</dbReference>
<dbReference type="OrthoDB" id="7032277at2"/>
<evidence type="ECO:0000313" key="3">
    <source>
        <dbReference type="Proteomes" id="UP000381378"/>
    </source>
</evidence>
<feature type="region of interest" description="Disordered" evidence="1">
    <location>
        <begin position="1"/>
        <end position="27"/>
    </location>
</feature>
<feature type="region of interest" description="Disordered" evidence="1">
    <location>
        <begin position="133"/>
        <end position="153"/>
    </location>
</feature>
<feature type="region of interest" description="Disordered" evidence="1">
    <location>
        <begin position="46"/>
        <end position="83"/>
    </location>
</feature>
<dbReference type="Proteomes" id="UP000381378">
    <property type="component" value="Unassembled WGS sequence"/>
</dbReference>
<gene>
    <name evidence="2" type="ORF">PS928_02964</name>
</gene>
<organism evidence="2 3">
    <name type="scientific">Pseudomonas fluorescens</name>
    <dbReference type="NCBI Taxonomy" id="294"/>
    <lineage>
        <taxon>Bacteria</taxon>
        <taxon>Pseudomonadati</taxon>
        <taxon>Pseudomonadota</taxon>
        <taxon>Gammaproteobacteria</taxon>
        <taxon>Pseudomonadales</taxon>
        <taxon>Pseudomonadaceae</taxon>
        <taxon>Pseudomonas</taxon>
    </lineage>
</organism>
<name>A0A5E7U1D1_PSEFL</name>
<sequence length="153" mass="17290">MTSPKLQILARQMARHQQPERVPAPDTSDLGAALEALIAQRVDEALTKEREQRPPPRVQRVFDQFDAPKPYTDFRQIEPPPKARVPKAMELHFQRDELGRINIVNAGDMQWRVQRNELGDIVRLVPADIAPMPPAIEPPALAASRAYKPPAPR</sequence>
<dbReference type="AlphaFoldDB" id="A0A5E7U1D1"/>
<protein>
    <submittedName>
        <fullName evidence="2">Uncharacterized protein</fullName>
    </submittedName>
</protein>
<evidence type="ECO:0000256" key="1">
    <source>
        <dbReference type="SAM" id="MobiDB-lite"/>
    </source>
</evidence>
<dbReference type="EMBL" id="CABVJF010000010">
    <property type="protein sequence ID" value="VVQ05077.1"/>
    <property type="molecule type" value="Genomic_DNA"/>
</dbReference>
<proteinExistence type="predicted"/>
<reference evidence="2 3" key="1">
    <citation type="submission" date="2019-09" db="EMBL/GenBank/DDBJ databases">
        <authorList>
            <person name="Chandra G."/>
            <person name="Truman W A."/>
        </authorList>
    </citation>
    <scope>NUCLEOTIDE SEQUENCE [LARGE SCALE GENOMIC DNA]</scope>
    <source>
        <strain evidence="2">PS928</strain>
    </source>
</reference>
<evidence type="ECO:0000313" key="2">
    <source>
        <dbReference type="EMBL" id="VVQ05077.1"/>
    </source>
</evidence>